<dbReference type="Gene3D" id="1.50.10.150">
    <property type="entry name" value="Voltage-dependent anion channel"/>
    <property type="match status" value="1"/>
</dbReference>
<accession>A0ABW0CL02</accession>
<evidence type="ECO:0000256" key="5">
    <source>
        <dbReference type="SAM" id="MobiDB-lite"/>
    </source>
</evidence>
<keyword evidence="8" id="KW-1185">Reference proteome</keyword>
<feature type="transmembrane region" description="Helical" evidence="6">
    <location>
        <begin position="235"/>
        <end position="257"/>
    </location>
</feature>
<comment type="caution">
    <text evidence="7">The sequence shown here is derived from an EMBL/GenBank/DDBJ whole genome shotgun (WGS) entry which is preliminary data.</text>
</comment>
<proteinExistence type="predicted"/>
<feature type="transmembrane region" description="Helical" evidence="6">
    <location>
        <begin position="196"/>
        <end position="215"/>
    </location>
</feature>
<evidence type="ECO:0000256" key="3">
    <source>
        <dbReference type="ARBA" id="ARBA00022989"/>
    </source>
</evidence>
<feature type="transmembrane region" description="Helical" evidence="6">
    <location>
        <begin position="298"/>
        <end position="318"/>
    </location>
</feature>
<dbReference type="Pfam" id="PF03595">
    <property type="entry name" value="SLAC1"/>
    <property type="match status" value="1"/>
</dbReference>
<feature type="transmembrane region" description="Helical" evidence="6">
    <location>
        <begin position="47"/>
        <end position="69"/>
    </location>
</feature>
<evidence type="ECO:0000313" key="8">
    <source>
        <dbReference type="Proteomes" id="UP001596263"/>
    </source>
</evidence>
<reference evidence="8" key="1">
    <citation type="journal article" date="2019" name="Int. J. Syst. Evol. Microbiol.">
        <title>The Global Catalogue of Microorganisms (GCM) 10K type strain sequencing project: providing services to taxonomists for standard genome sequencing and annotation.</title>
        <authorList>
            <consortium name="The Broad Institute Genomics Platform"/>
            <consortium name="The Broad Institute Genome Sequencing Center for Infectious Disease"/>
            <person name="Wu L."/>
            <person name="Ma J."/>
        </authorList>
    </citation>
    <scope>NUCLEOTIDE SEQUENCE [LARGE SCALE GENOMIC DNA]</scope>
    <source>
        <strain evidence="8">KCTC 42586</strain>
    </source>
</reference>
<dbReference type="InterPro" id="IPR038665">
    <property type="entry name" value="Voltage-dep_anion_channel_sf"/>
</dbReference>
<feature type="transmembrane region" description="Helical" evidence="6">
    <location>
        <begin position="269"/>
        <end position="292"/>
    </location>
</feature>
<evidence type="ECO:0000256" key="4">
    <source>
        <dbReference type="ARBA" id="ARBA00023136"/>
    </source>
</evidence>
<dbReference type="InterPro" id="IPR004695">
    <property type="entry name" value="SLAC1/Mae1/Ssu1/TehA"/>
</dbReference>
<evidence type="ECO:0000256" key="1">
    <source>
        <dbReference type="ARBA" id="ARBA00004141"/>
    </source>
</evidence>
<evidence type="ECO:0000256" key="6">
    <source>
        <dbReference type="SAM" id="Phobius"/>
    </source>
</evidence>
<keyword evidence="3 6" id="KW-1133">Transmembrane helix</keyword>
<evidence type="ECO:0000256" key="2">
    <source>
        <dbReference type="ARBA" id="ARBA00022692"/>
    </source>
</evidence>
<name>A0ABW0CL02_STRCD</name>
<organism evidence="7 8">
    <name type="scientific">Streptomyces coerulescens</name>
    <dbReference type="NCBI Taxonomy" id="29304"/>
    <lineage>
        <taxon>Bacteria</taxon>
        <taxon>Bacillati</taxon>
        <taxon>Actinomycetota</taxon>
        <taxon>Actinomycetes</taxon>
        <taxon>Kitasatosporales</taxon>
        <taxon>Streptomycetaceae</taxon>
        <taxon>Streptomyces</taxon>
    </lineage>
</organism>
<keyword evidence="2 6" id="KW-0812">Transmembrane</keyword>
<gene>
    <name evidence="7" type="ORF">ACFPQ9_16450</name>
</gene>
<feature type="transmembrane region" description="Helical" evidence="6">
    <location>
        <begin position="161"/>
        <end position="184"/>
    </location>
</feature>
<evidence type="ECO:0000313" key="7">
    <source>
        <dbReference type="EMBL" id="MFC5215432.1"/>
    </source>
</evidence>
<dbReference type="RefSeq" id="WP_380853359.1">
    <property type="nucleotide sequence ID" value="NZ_JBHSKM010000008.1"/>
</dbReference>
<feature type="transmembrane region" description="Helical" evidence="6">
    <location>
        <begin position="109"/>
        <end position="128"/>
    </location>
</feature>
<dbReference type="CDD" id="cd09319">
    <property type="entry name" value="TDT_like_1"/>
    <property type="match status" value="1"/>
</dbReference>
<dbReference type="Proteomes" id="UP001596263">
    <property type="component" value="Unassembled WGS sequence"/>
</dbReference>
<protein>
    <submittedName>
        <fullName evidence="7">Tellurite resistance/C4-dicarboxylate transporter family protein</fullName>
    </submittedName>
</protein>
<keyword evidence="4 6" id="KW-0472">Membrane</keyword>
<sequence length="345" mass="36553">MPGPTTPTSPLHTWWSQRPPTAGAAVMATGIVSVALHQTGYETLSRIALALACAAWLALAGDFTARLVLDRRRWLKEAATPAALTAIAATTVLGTRFTTLGWVTLAEALLALATLLWPGLLLTVLRHWRRHMPGAVFLGCVAAEGLAVLGATLAAAEATAWLAHTALVFFWLGLVLYVVALPRFDPGQLARGAGDQWVAGGALAISALAGSKLLAADSPGLYLWNDDDYGVLRTVTIALLVLDLAWYAVLLLAEFAWPRLRYDVRRWATVFPMGMTAAATLSVGTAVDVSWLEPPGEALTWIAVAAWLAVAAGAAWNYTNHSHRPGPGTTRPPGPGTDVTSTTQR</sequence>
<dbReference type="EMBL" id="JBHSKM010000008">
    <property type="protein sequence ID" value="MFC5215432.1"/>
    <property type="molecule type" value="Genomic_DNA"/>
</dbReference>
<feature type="transmembrane region" description="Helical" evidence="6">
    <location>
        <begin position="81"/>
        <end position="103"/>
    </location>
</feature>
<comment type="subcellular location">
    <subcellularLocation>
        <location evidence="1">Membrane</location>
        <topology evidence="1">Multi-pass membrane protein</topology>
    </subcellularLocation>
</comment>
<feature type="region of interest" description="Disordered" evidence="5">
    <location>
        <begin position="321"/>
        <end position="345"/>
    </location>
</feature>
<feature type="transmembrane region" description="Helical" evidence="6">
    <location>
        <begin position="135"/>
        <end position="155"/>
    </location>
</feature>